<comment type="similarity">
    <text evidence="2 6">Belongs to the ARPC3 family.</text>
</comment>
<dbReference type="Proteomes" id="UP001362899">
    <property type="component" value="Unassembled WGS sequence"/>
</dbReference>
<protein>
    <recommendedName>
        <fullName evidence="6">Actin-related protein 2/3 complex subunit 3</fullName>
    </recommendedName>
</protein>
<accession>A0AAV5RMM9</accession>
<evidence type="ECO:0000256" key="4">
    <source>
        <dbReference type="ARBA" id="ARBA00023203"/>
    </source>
</evidence>
<keyword evidence="8" id="KW-1185">Reference proteome</keyword>
<evidence type="ECO:0000313" key="8">
    <source>
        <dbReference type="Proteomes" id="UP001362899"/>
    </source>
</evidence>
<gene>
    <name evidence="7" type="ORF">DASB73_033810</name>
</gene>
<keyword evidence="4 6" id="KW-0009">Actin-binding</keyword>
<keyword evidence="5 6" id="KW-0206">Cytoskeleton</keyword>
<dbReference type="InterPro" id="IPR036753">
    <property type="entry name" value="ARPC3_sf"/>
</dbReference>
<evidence type="ECO:0000256" key="2">
    <source>
        <dbReference type="ARBA" id="ARBA00010856"/>
    </source>
</evidence>
<evidence type="ECO:0000256" key="5">
    <source>
        <dbReference type="ARBA" id="ARBA00023212"/>
    </source>
</evidence>
<evidence type="ECO:0000313" key="7">
    <source>
        <dbReference type="EMBL" id="GMM52418.1"/>
    </source>
</evidence>
<comment type="function">
    <text evidence="6">Functions as component of the Arp2/3 complex which is involved in regulation of actin polymerization and together with an activating nucleation-promoting factor (NPF) mediates the formation of branched actin networks.</text>
</comment>
<dbReference type="EMBL" id="BTGC01000008">
    <property type="protein sequence ID" value="GMM52418.1"/>
    <property type="molecule type" value="Genomic_DNA"/>
</dbReference>
<name>A0AAV5RMM9_STABA</name>
<dbReference type="Gene3D" id="1.10.1760.10">
    <property type="entry name" value="Actin-related protein 2/3 complex subunit 3"/>
    <property type="match status" value="1"/>
</dbReference>
<comment type="caution">
    <text evidence="7">The sequence shown here is derived from an EMBL/GenBank/DDBJ whole genome shotgun (WGS) entry which is preliminary data.</text>
</comment>
<dbReference type="PANTHER" id="PTHR12391">
    <property type="entry name" value="ARP2/3 COMPLEX 21 KD SUBUNIT"/>
    <property type="match status" value="1"/>
</dbReference>
<keyword evidence="3 6" id="KW-0963">Cytoplasm</keyword>
<dbReference type="GO" id="GO:0030833">
    <property type="term" value="P:regulation of actin filament polymerization"/>
    <property type="evidence" value="ECO:0007669"/>
    <property type="project" value="InterPro"/>
</dbReference>
<dbReference type="AlphaFoldDB" id="A0AAV5RMM9"/>
<comment type="subcellular location">
    <subcellularLocation>
        <location evidence="1 6">Cytoplasm</location>
        <location evidence="1 6">Cytoskeleton</location>
    </subcellularLocation>
</comment>
<dbReference type="GO" id="GO:0005885">
    <property type="term" value="C:Arp2/3 protein complex"/>
    <property type="evidence" value="ECO:0007669"/>
    <property type="project" value="UniProtKB-UniRule"/>
</dbReference>
<dbReference type="PIRSF" id="PIRSF016315">
    <property type="entry name" value="ARP2/3_P21-Arc"/>
    <property type="match status" value="1"/>
</dbReference>
<dbReference type="Pfam" id="PF04062">
    <property type="entry name" value="P21-Arc"/>
    <property type="match status" value="1"/>
</dbReference>
<dbReference type="GO" id="GO:0034314">
    <property type="term" value="P:Arp2/3 complex-mediated actin nucleation"/>
    <property type="evidence" value="ECO:0007669"/>
    <property type="project" value="UniProtKB-UniRule"/>
</dbReference>
<proteinExistence type="inferred from homology"/>
<dbReference type="GO" id="GO:0003779">
    <property type="term" value="F:actin binding"/>
    <property type="evidence" value="ECO:0007669"/>
    <property type="project" value="UniProtKB-KW"/>
</dbReference>
<dbReference type="InterPro" id="IPR007204">
    <property type="entry name" value="ARPC3"/>
</dbReference>
<evidence type="ECO:0000256" key="3">
    <source>
        <dbReference type="ARBA" id="ARBA00022490"/>
    </source>
</evidence>
<organism evidence="7 8">
    <name type="scientific">Starmerella bacillaris</name>
    <name type="common">Yeast</name>
    <name type="synonym">Candida zemplinina</name>
    <dbReference type="NCBI Taxonomy" id="1247836"/>
    <lineage>
        <taxon>Eukaryota</taxon>
        <taxon>Fungi</taxon>
        <taxon>Dikarya</taxon>
        <taxon>Ascomycota</taxon>
        <taxon>Saccharomycotina</taxon>
        <taxon>Dipodascomycetes</taxon>
        <taxon>Dipodascales</taxon>
        <taxon>Trichomonascaceae</taxon>
        <taxon>Starmerella</taxon>
    </lineage>
</organism>
<sequence>MPVQHSVFNDFPDVRLIGNFAVLPLRTKYRGPAYQTSEYDIVDEVVDLFRVNSFFRNFEIKGAADRTLVYGILFVNECLNNLRQSPNHHQAQKTLNVLASDDFAIPGEPAFPLNGIYLAPAAGIEADTLRQYLSQFRQELAERLLSYVYALDTSAPSKNWMAFSRKRFMGLSLAAR</sequence>
<evidence type="ECO:0000256" key="1">
    <source>
        <dbReference type="ARBA" id="ARBA00004245"/>
    </source>
</evidence>
<dbReference type="SUPFAM" id="SSF69060">
    <property type="entry name" value="Arp2/3 complex 21 kDa subunit ARPC3"/>
    <property type="match status" value="1"/>
</dbReference>
<evidence type="ECO:0000256" key="6">
    <source>
        <dbReference type="PIRNR" id="PIRNR016315"/>
    </source>
</evidence>
<comment type="subunit">
    <text evidence="6">Component of the Arp2/3 complex.</text>
</comment>
<reference evidence="7 8" key="1">
    <citation type="journal article" date="2023" name="Elife">
        <title>Identification of key yeast species and microbe-microbe interactions impacting larval growth of Drosophila in the wild.</title>
        <authorList>
            <person name="Mure A."/>
            <person name="Sugiura Y."/>
            <person name="Maeda R."/>
            <person name="Honda K."/>
            <person name="Sakurai N."/>
            <person name="Takahashi Y."/>
            <person name="Watada M."/>
            <person name="Katoh T."/>
            <person name="Gotoh A."/>
            <person name="Gotoh Y."/>
            <person name="Taniguchi I."/>
            <person name="Nakamura K."/>
            <person name="Hayashi T."/>
            <person name="Katayama T."/>
            <person name="Uemura T."/>
            <person name="Hattori Y."/>
        </authorList>
    </citation>
    <scope>NUCLEOTIDE SEQUENCE [LARGE SCALE GENOMIC DNA]</scope>
    <source>
        <strain evidence="7 8">SB-73</strain>
    </source>
</reference>